<dbReference type="Proteomes" id="UP000472320">
    <property type="component" value="Unassembled WGS sequence"/>
</dbReference>
<evidence type="ECO:0000313" key="2">
    <source>
        <dbReference type="EMBL" id="MTW10518.1"/>
    </source>
</evidence>
<dbReference type="AlphaFoldDB" id="A0A6L6QDE6"/>
<comment type="caution">
    <text evidence="2">The sequence shown here is derived from an EMBL/GenBank/DDBJ whole genome shotgun (WGS) entry which is preliminary data.</text>
</comment>
<name>A0A6L6QDE6_9BURK</name>
<feature type="chain" id="PRO_5027033008" evidence="1">
    <location>
        <begin position="24"/>
        <end position="188"/>
    </location>
</feature>
<evidence type="ECO:0000313" key="3">
    <source>
        <dbReference type="Proteomes" id="UP000472320"/>
    </source>
</evidence>
<proteinExistence type="predicted"/>
<organism evidence="2 3">
    <name type="scientific">Massilia eburnea</name>
    <dbReference type="NCBI Taxonomy" id="1776165"/>
    <lineage>
        <taxon>Bacteria</taxon>
        <taxon>Pseudomonadati</taxon>
        <taxon>Pseudomonadota</taxon>
        <taxon>Betaproteobacteria</taxon>
        <taxon>Burkholderiales</taxon>
        <taxon>Oxalobacteraceae</taxon>
        <taxon>Telluria group</taxon>
        <taxon>Massilia</taxon>
    </lineage>
</organism>
<evidence type="ECO:0000256" key="1">
    <source>
        <dbReference type="SAM" id="SignalP"/>
    </source>
</evidence>
<dbReference type="RefSeq" id="WP_155453469.1">
    <property type="nucleotide sequence ID" value="NZ_WNKX01000005.1"/>
</dbReference>
<feature type="signal peptide" evidence="1">
    <location>
        <begin position="1"/>
        <end position="23"/>
    </location>
</feature>
<accession>A0A6L6QDE6</accession>
<dbReference type="OrthoDB" id="8777710at2"/>
<keyword evidence="1" id="KW-0732">Signal</keyword>
<gene>
    <name evidence="2" type="ORF">GM658_07860</name>
</gene>
<keyword evidence="3" id="KW-1185">Reference proteome</keyword>
<sequence>MRLKFMKVGLTLLFLSAGFAANAAPTLTDQQILEISQTYPTPLGIVRFVNKEGQLDTSFDRIMLNSDVLLTPSHQVDGWGSSQILMKWDGMAKGTRDSFPSDGKKLGRRLTKRLVIAEGPDGNCVRQFIILDFTLDKPFVSKRFGENKDMKSCLMWEGAKWGARESRITLSNGTFIYKTGGDVVKSDD</sequence>
<dbReference type="EMBL" id="WNKX01000005">
    <property type="protein sequence ID" value="MTW10518.1"/>
    <property type="molecule type" value="Genomic_DNA"/>
</dbReference>
<reference evidence="2 3" key="1">
    <citation type="submission" date="2019-11" db="EMBL/GenBank/DDBJ databases">
        <title>Type strains purchased from KCTC, JCM and DSMZ.</title>
        <authorList>
            <person name="Lu H."/>
        </authorList>
    </citation>
    <scope>NUCLEOTIDE SEQUENCE [LARGE SCALE GENOMIC DNA]</scope>
    <source>
        <strain evidence="2 3">JCM 31587</strain>
    </source>
</reference>
<protein>
    <submittedName>
        <fullName evidence="2">Uncharacterized protein</fullName>
    </submittedName>
</protein>